<dbReference type="GO" id="GO:0008270">
    <property type="term" value="F:zinc ion binding"/>
    <property type="evidence" value="ECO:0007669"/>
    <property type="project" value="UniProtKB-KW"/>
</dbReference>
<evidence type="ECO:0000259" key="7">
    <source>
        <dbReference type="PROSITE" id="PS50071"/>
    </source>
</evidence>
<feature type="domain" description="Homeobox" evidence="7">
    <location>
        <begin position="161"/>
        <end position="224"/>
    </location>
</feature>
<dbReference type="Proteomes" id="UP000014480">
    <property type="component" value="Unassembled WGS sequence"/>
</dbReference>
<accession>A0A484G7V3</accession>
<feature type="compositionally biased region" description="Low complexity" evidence="6">
    <location>
        <begin position="972"/>
        <end position="981"/>
    </location>
</feature>
<reference evidence="10" key="2">
    <citation type="journal article" date="2019" name="Mol. Plant Microbe Interact.">
        <title>Genome sequence resources for four phytopathogenic fungi from the Colletotrichum orbiculare species complex.</title>
        <authorList>
            <person name="Gan P."/>
            <person name="Tsushima A."/>
            <person name="Narusaka M."/>
            <person name="Narusaka Y."/>
            <person name="Takano Y."/>
            <person name="Kubo Y."/>
            <person name="Shirasu K."/>
        </authorList>
    </citation>
    <scope>GENOME REANNOTATION</scope>
    <source>
        <strain evidence="10">104-T / ATCC 96160 / CBS 514.97 / LARS 414 / MAFF 240422</strain>
    </source>
</reference>
<keyword evidence="2 5" id="KW-0371">Homeobox</keyword>
<dbReference type="Pfam" id="PF05920">
    <property type="entry name" value="Homeobox_KN"/>
    <property type="match status" value="1"/>
</dbReference>
<keyword evidence="3 5" id="KW-0539">Nucleus</keyword>
<dbReference type="EMBL" id="AMCV02000001">
    <property type="protein sequence ID" value="TDZ26539.1"/>
    <property type="molecule type" value="Genomic_DNA"/>
</dbReference>
<dbReference type="SMART" id="SM00389">
    <property type="entry name" value="HOX"/>
    <property type="match status" value="1"/>
</dbReference>
<feature type="compositionally biased region" description="Low complexity" evidence="6">
    <location>
        <begin position="315"/>
        <end position="334"/>
    </location>
</feature>
<feature type="compositionally biased region" description="Polar residues" evidence="6">
    <location>
        <begin position="226"/>
        <end position="238"/>
    </location>
</feature>
<name>A0A484G7V3_COLOR</name>
<dbReference type="InterPro" id="IPR013087">
    <property type="entry name" value="Znf_C2H2_type"/>
</dbReference>
<evidence type="ECO:0000256" key="4">
    <source>
        <dbReference type="PROSITE-ProRule" id="PRU00042"/>
    </source>
</evidence>
<keyword evidence="4" id="KW-0862">Zinc</keyword>
<feature type="compositionally biased region" description="Low complexity" evidence="6">
    <location>
        <begin position="745"/>
        <end position="758"/>
    </location>
</feature>
<keyword evidence="4" id="KW-0863">Zinc-finger</keyword>
<comment type="caution">
    <text evidence="9">The sequence shown here is derived from an EMBL/GenBank/DDBJ whole genome shotgun (WGS) entry which is preliminary data.</text>
</comment>
<dbReference type="Gene3D" id="1.10.10.60">
    <property type="entry name" value="Homeodomain-like"/>
    <property type="match status" value="1"/>
</dbReference>
<dbReference type="Gene3D" id="3.30.160.60">
    <property type="entry name" value="Classic Zinc Finger"/>
    <property type="match status" value="1"/>
</dbReference>
<protein>
    <submittedName>
        <fullName evidence="9">Homeobox protein 4</fullName>
    </submittedName>
</protein>
<reference evidence="10" key="1">
    <citation type="journal article" date="2013" name="New Phytol.">
        <title>Comparative genomic and transcriptomic analyses reveal the hemibiotrophic stage shift of Colletotrichum fungi.</title>
        <authorList>
            <person name="Gan P."/>
            <person name="Ikeda K."/>
            <person name="Irieda H."/>
            <person name="Narusaka M."/>
            <person name="O'Connell R.J."/>
            <person name="Narusaka Y."/>
            <person name="Takano Y."/>
            <person name="Kubo Y."/>
            <person name="Shirasu K."/>
        </authorList>
    </citation>
    <scope>NUCLEOTIDE SEQUENCE [LARGE SCALE GENOMIC DNA]</scope>
    <source>
        <strain evidence="10">104-T / ATCC 96160 / CBS 514.97 / LARS 414 / MAFF 240422</strain>
    </source>
</reference>
<feature type="region of interest" description="Disordered" evidence="6">
    <location>
        <begin position="315"/>
        <end position="366"/>
    </location>
</feature>
<evidence type="ECO:0000313" key="9">
    <source>
        <dbReference type="EMBL" id="TDZ26539.1"/>
    </source>
</evidence>
<evidence type="ECO:0000313" key="10">
    <source>
        <dbReference type="Proteomes" id="UP000014480"/>
    </source>
</evidence>
<sequence length="991" mass="108792">MSSATTAPEDDSQAADGKLNLSLDHVTDHHALQFTSFEPFSGQNSPFEFDGAMDYVGQGLGSGWATPLASCSNCITWGYQCQTAREPESQGRCVPCASLGCECSFTAEASASPGASARDISNLIDGRPPALADLQAPPTPEASKRSSGVYEPVTNSSTSTPPPPKIGTRFSRDSTRILRQWLSSHSHHPYPSDDEKKILQHQTGLSKIQITNWLINARRRGKVQSRNRSISPYHSGSGSKPVDVPARPGTPAPRSSPRYQALNPLERWVDSPPEHEPATVSAIARAVASSHAASSAVDGSNVAYTDEDAARSLRSSASSVGTSTSGGSFASAFSHKSNTSTGLPRPAPPRGSGRGRQRRRPKRTSLTYPRNQYQCTFCTETFRTKHDWQRHEKSLHMPLERWVCSPDGPTAADPDTGQPRCVFCGEAGPSEAHVRNHNPSACRERTFNRKDHLKQHLRLVHNAGLLDASARLWRVAVPDIRSRCGFCGASLDSWAFRADHLADHFKMGQDMSAWKGDWGFDEMVSKMVENSVPPYLIEYERFTPFPYQASGTPPESPRNAVELLTLELNHFLRLFYDREGTMPSNREIQLEACRIIFASEVSSEERDDVGGGARHESWVRDLVTSQSDVTQEARFGPIRSVAESMMSNLQIKGKNSLFEGDVCERQLRAFVEVRRLASAGREEITDRELQSEAYRIVTRLGADCGVSPADFVVNWMVNLIGASSAWLDGFRRRSRLPANQDLTQPESSPATAQAPSAAVDGGGMLDSQADEGFLSFLNEAIHDELQTCDGNTPGGVRNQLDLDGTQPWFSPTAADGFSLPPVDDAVVPTFAASLPPPSPTEVAAFPAEPLDQTMDLATHPDALPEPALTNLLLPHPAGPVADPPMWSKLNRNYAFFNDANFHRWLTLELRRWVAATMSPNNPSRHVPTDEELQHQARFIVYEDGDPWNQTSADNMEWLRHFKRDAGITAEPQQQQQQQQQQGPGPSASSDE</sequence>
<dbReference type="PANTHER" id="PTHR11850">
    <property type="entry name" value="HOMEOBOX PROTEIN TRANSCRIPTION FACTORS"/>
    <property type="match status" value="1"/>
</dbReference>
<evidence type="ECO:0000256" key="3">
    <source>
        <dbReference type="ARBA" id="ARBA00023242"/>
    </source>
</evidence>
<feature type="region of interest" description="Disordered" evidence="6">
    <location>
        <begin position="960"/>
        <end position="991"/>
    </location>
</feature>
<dbReference type="STRING" id="1213857.A0A484G7V3"/>
<evidence type="ECO:0000256" key="1">
    <source>
        <dbReference type="ARBA" id="ARBA00023125"/>
    </source>
</evidence>
<dbReference type="PROSITE" id="PS50071">
    <property type="entry name" value="HOMEOBOX_2"/>
    <property type="match status" value="1"/>
</dbReference>
<feature type="compositionally biased region" description="Polar residues" evidence="6">
    <location>
        <begin position="982"/>
        <end position="991"/>
    </location>
</feature>
<dbReference type="GO" id="GO:0003677">
    <property type="term" value="F:DNA binding"/>
    <property type="evidence" value="ECO:0007669"/>
    <property type="project" value="UniProtKB-UniRule"/>
</dbReference>
<keyword evidence="10" id="KW-1185">Reference proteome</keyword>
<organism evidence="9 10">
    <name type="scientific">Colletotrichum orbiculare (strain 104-T / ATCC 96160 / CBS 514.97 / LARS 414 / MAFF 240422)</name>
    <name type="common">Cucumber anthracnose fungus</name>
    <name type="synonym">Colletotrichum lagenarium</name>
    <dbReference type="NCBI Taxonomy" id="1213857"/>
    <lineage>
        <taxon>Eukaryota</taxon>
        <taxon>Fungi</taxon>
        <taxon>Dikarya</taxon>
        <taxon>Ascomycota</taxon>
        <taxon>Pezizomycotina</taxon>
        <taxon>Sordariomycetes</taxon>
        <taxon>Hypocreomycetidae</taxon>
        <taxon>Glomerellales</taxon>
        <taxon>Glomerellaceae</taxon>
        <taxon>Colletotrichum</taxon>
        <taxon>Colletotrichum orbiculare species complex</taxon>
    </lineage>
</organism>
<dbReference type="InterPro" id="IPR008422">
    <property type="entry name" value="KN_HD"/>
</dbReference>
<feature type="region of interest" description="Disordered" evidence="6">
    <location>
        <begin position="219"/>
        <end position="259"/>
    </location>
</feature>
<feature type="region of interest" description="Disordered" evidence="6">
    <location>
        <begin position="739"/>
        <end position="764"/>
    </location>
</feature>
<proteinExistence type="predicted"/>
<feature type="compositionally biased region" description="Basic residues" evidence="6">
    <location>
        <begin position="353"/>
        <end position="363"/>
    </location>
</feature>
<dbReference type="PROSITE" id="PS50157">
    <property type="entry name" value="ZINC_FINGER_C2H2_2"/>
    <property type="match status" value="1"/>
</dbReference>
<dbReference type="GO" id="GO:0005634">
    <property type="term" value="C:nucleus"/>
    <property type="evidence" value="ECO:0007669"/>
    <property type="project" value="UniProtKB-SubCell"/>
</dbReference>
<dbReference type="GO" id="GO:0006355">
    <property type="term" value="P:regulation of DNA-templated transcription"/>
    <property type="evidence" value="ECO:0007669"/>
    <property type="project" value="InterPro"/>
</dbReference>
<feature type="domain" description="C2H2-type" evidence="8">
    <location>
        <begin position="373"/>
        <end position="401"/>
    </location>
</feature>
<dbReference type="OrthoDB" id="10056939at2759"/>
<evidence type="ECO:0000259" key="8">
    <source>
        <dbReference type="PROSITE" id="PS50157"/>
    </source>
</evidence>
<feature type="DNA-binding region" description="Homeobox" evidence="5">
    <location>
        <begin position="163"/>
        <end position="225"/>
    </location>
</feature>
<keyword evidence="4" id="KW-0479">Metal-binding</keyword>
<dbReference type="SMART" id="SM00355">
    <property type="entry name" value="ZnF_C2H2"/>
    <property type="match status" value="3"/>
</dbReference>
<keyword evidence="1 5" id="KW-0238">DNA-binding</keyword>
<evidence type="ECO:0000256" key="5">
    <source>
        <dbReference type="PROSITE-ProRule" id="PRU00108"/>
    </source>
</evidence>
<dbReference type="AlphaFoldDB" id="A0A484G7V3"/>
<comment type="subcellular location">
    <subcellularLocation>
        <location evidence="5">Nucleus</location>
    </subcellularLocation>
</comment>
<evidence type="ECO:0000256" key="2">
    <source>
        <dbReference type="ARBA" id="ARBA00023155"/>
    </source>
</evidence>
<evidence type="ECO:0000256" key="6">
    <source>
        <dbReference type="SAM" id="MobiDB-lite"/>
    </source>
</evidence>
<dbReference type="SUPFAM" id="SSF46689">
    <property type="entry name" value="Homeodomain-like"/>
    <property type="match status" value="1"/>
</dbReference>
<dbReference type="InterPro" id="IPR009057">
    <property type="entry name" value="Homeodomain-like_sf"/>
</dbReference>
<dbReference type="InterPro" id="IPR050224">
    <property type="entry name" value="TALE_homeobox"/>
</dbReference>
<feature type="region of interest" description="Disordered" evidence="6">
    <location>
        <begin position="115"/>
        <end position="171"/>
    </location>
</feature>
<dbReference type="PROSITE" id="PS00028">
    <property type="entry name" value="ZINC_FINGER_C2H2_1"/>
    <property type="match status" value="1"/>
</dbReference>
<gene>
    <name evidence="9" type="primary">hbx4-0</name>
    <name evidence="9" type="ORF">Cob_v000418</name>
</gene>
<dbReference type="CDD" id="cd00086">
    <property type="entry name" value="homeodomain"/>
    <property type="match status" value="1"/>
</dbReference>
<dbReference type="InterPro" id="IPR001356">
    <property type="entry name" value="HD"/>
</dbReference>